<gene>
    <name evidence="2" type="ORF">GCM10014715_04710</name>
</gene>
<sequence>MQENPKALEHEDGIVWTEDIDRLDYVRQSVELSVSTRRGPVPWRGNGRRVGYAVLRSDAPSGDVPGKFVRRVFWVKEHDRSERPNGTYRRSAPSGAVDPRTVAPGVWGELTDRAWGAPLPEA</sequence>
<reference evidence="2" key="2">
    <citation type="submission" date="2020-09" db="EMBL/GenBank/DDBJ databases">
        <authorList>
            <person name="Sun Q."/>
            <person name="Ohkuma M."/>
        </authorList>
    </citation>
    <scope>NUCLEOTIDE SEQUENCE</scope>
    <source>
        <strain evidence="2">JCM 3302</strain>
    </source>
</reference>
<organism evidence="2 3">
    <name type="scientific">Streptomyces spiralis</name>
    <dbReference type="NCBI Taxonomy" id="66376"/>
    <lineage>
        <taxon>Bacteria</taxon>
        <taxon>Bacillati</taxon>
        <taxon>Actinomycetota</taxon>
        <taxon>Actinomycetes</taxon>
        <taxon>Kitasatosporales</taxon>
        <taxon>Streptomycetaceae</taxon>
        <taxon>Streptomyces</taxon>
    </lineage>
</organism>
<accession>A0A918ZJE8</accession>
<evidence type="ECO:0008006" key="4">
    <source>
        <dbReference type="Google" id="ProtNLM"/>
    </source>
</evidence>
<comment type="caution">
    <text evidence="2">The sequence shown here is derived from an EMBL/GenBank/DDBJ whole genome shotgun (WGS) entry which is preliminary data.</text>
</comment>
<dbReference type="Proteomes" id="UP000641386">
    <property type="component" value="Unassembled WGS sequence"/>
</dbReference>
<name>A0A918ZJE8_9ACTN</name>
<dbReference type="Pfam" id="PF19472">
    <property type="entry name" value="DUF6009"/>
    <property type="match status" value="1"/>
</dbReference>
<reference evidence="2" key="1">
    <citation type="journal article" date="2014" name="Int. J. Syst. Evol. Microbiol.">
        <title>Complete genome sequence of Corynebacterium casei LMG S-19264T (=DSM 44701T), isolated from a smear-ripened cheese.</title>
        <authorList>
            <consortium name="US DOE Joint Genome Institute (JGI-PGF)"/>
            <person name="Walter F."/>
            <person name="Albersmeier A."/>
            <person name="Kalinowski J."/>
            <person name="Ruckert C."/>
        </authorList>
    </citation>
    <scope>NUCLEOTIDE SEQUENCE</scope>
    <source>
        <strain evidence="2">JCM 3302</strain>
    </source>
</reference>
<proteinExistence type="predicted"/>
<dbReference type="AlphaFoldDB" id="A0A918ZJE8"/>
<evidence type="ECO:0000313" key="3">
    <source>
        <dbReference type="Proteomes" id="UP000641386"/>
    </source>
</evidence>
<dbReference type="EMBL" id="BNBC01000001">
    <property type="protein sequence ID" value="GHE54720.1"/>
    <property type="molecule type" value="Genomic_DNA"/>
</dbReference>
<protein>
    <recommendedName>
        <fullName evidence="4">Transcription factor</fullName>
    </recommendedName>
</protein>
<dbReference type="RefSeq" id="WP_229903287.1">
    <property type="nucleotide sequence ID" value="NZ_BNBC01000001.1"/>
</dbReference>
<evidence type="ECO:0000256" key="1">
    <source>
        <dbReference type="SAM" id="MobiDB-lite"/>
    </source>
</evidence>
<dbReference type="InterPro" id="IPR046051">
    <property type="entry name" value="DUF6009"/>
</dbReference>
<evidence type="ECO:0000313" key="2">
    <source>
        <dbReference type="EMBL" id="GHE54720.1"/>
    </source>
</evidence>
<keyword evidence="3" id="KW-1185">Reference proteome</keyword>
<feature type="region of interest" description="Disordered" evidence="1">
    <location>
        <begin position="80"/>
        <end position="103"/>
    </location>
</feature>